<evidence type="ECO:0000313" key="9">
    <source>
        <dbReference type="EMBL" id="KAF3965986.1"/>
    </source>
</evidence>
<keyword evidence="7 8" id="KW-0927">Auxin signaling pathway</keyword>
<comment type="caution">
    <text evidence="8">Lacks conserved residue(s) required for the propagation of feature annotation.</text>
</comment>
<feature type="transmembrane region" description="Helical" evidence="8">
    <location>
        <begin position="170"/>
        <end position="190"/>
    </location>
</feature>
<dbReference type="PANTHER" id="PTHR31752">
    <property type="entry name" value="AUXIN EFFLUX CARRIER COMPONENT 1B-RELATED"/>
    <property type="match status" value="1"/>
</dbReference>
<dbReference type="InterPro" id="IPR014024">
    <property type="entry name" value="Auxin_eff_plant"/>
</dbReference>
<protein>
    <recommendedName>
        <fullName evidence="8">Auxin efflux carrier component</fullName>
    </recommendedName>
</protein>
<feature type="transmembrane region" description="Helical" evidence="8">
    <location>
        <begin position="462"/>
        <end position="481"/>
    </location>
</feature>
<dbReference type="SUPFAM" id="SSF52743">
    <property type="entry name" value="Subtilisin-like"/>
    <property type="match status" value="1"/>
</dbReference>
<dbReference type="PANTHER" id="PTHR31752:SF4">
    <property type="entry name" value="AUXIN EFFLUX CARRIER COMPONENT 2"/>
    <property type="match status" value="1"/>
</dbReference>
<feature type="transmembrane region" description="Helical" evidence="8">
    <location>
        <begin position="109"/>
        <end position="130"/>
    </location>
</feature>
<comment type="similarity">
    <text evidence="2 8">Belongs to the auxin efflux carrier (TC 2.A.69.1) family.</text>
</comment>
<keyword evidence="4 8" id="KW-0812">Transmembrane</keyword>
<dbReference type="GO" id="GO:0009926">
    <property type="term" value="P:auxin polar transport"/>
    <property type="evidence" value="ECO:0007669"/>
    <property type="project" value="TreeGrafter"/>
</dbReference>
<keyword evidence="3 8" id="KW-0813">Transport</keyword>
<dbReference type="AlphaFoldDB" id="A0A8J4RJZ2"/>
<evidence type="ECO:0000313" key="10">
    <source>
        <dbReference type="Proteomes" id="UP000737018"/>
    </source>
</evidence>
<dbReference type="Gene3D" id="3.40.50.200">
    <property type="entry name" value="Peptidase S8/S53 domain"/>
    <property type="match status" value="1"/>
</dbReference>
<feature type="transmembrane region" description="Helical" evidence="8">
    <location>
        <begin position="487"/>
        <end position="510"/>
    </location>
</feature>
<dbReference type="GO" id="GO:0009734">
    <property type="term" value="P:auxin-activated signaling pathway"/>
    <property type="evidence" value="ECO:0007669"/>
    <property type="project" value="UniProtKB-UniRule"/>
</dbReference>
<dbReference type="Pfam" id="PF03547">
    <property type="entry name" value="Mem_trans"/>
    <property type="match status" value="1"/>
</dbReference>
<feature type="transmembrane region" description="Helical" evidence="8">
    <location>
        <begin position="522"/>
        <end position="543"/>
    </location>
</feature>
<gene>
    <name evidence="9" type="ORF">CMV_009873</name>
</gene>
<keyword evidence="5 8" id="KW-1133">Transmembrane helix</keyword>
<organism evidence="9 10">
    <name type="scientific">Castanea mollissima</name>
    <name type="common">Chinese chestnut</name>
    <dbReference type="NCBI Taxonomy" id="60419"/>
    <lineage>
        <taxon>Eukaryota</taxon>
        <taxon>Viridiplantae</taxon>
        <taxon>Streptophyta</taxon>
        <taxon>Embryophyta</taxon>
        <taxon>Tracheophyta</taxon>
        <taxon>Spermatophyta</taxon>
        <taxon>Magnoliopsida</taxon>
        <taxon>eudicotyledons</taxon>
        <taxon>Gunneridae</taxon>
        <taxon>Pentapetalae</taxon>
        <taxon>rosids</taxon>
        <taxon>fabids</taxon>
        <taxon>Fagales</taxon>
        <taxon>Fagaceae</taxon>
        <taxon>Castanea</taxon>
    </lineage>
</organism>
<keyword evidence="6 8" id="KW-0472">Membrane</keyword>
<proteinExistence type="inferred from homology"/>
<name>A0A8J4RJZ2_9ROSI</name>
<dbReference type="Proteomes" id="UP000737018">
    <property type="component" value="Unassembled WGS sequence"/>
</dbReference>
<evidence type="ECO:0000256" key="1">
    <source>
        <dbReference type="ARBA" id="ARBA00004141"/>
    </source>
</evidence>
<accession>A0A8J4RJZ2</accession>
<dbReference type="InterPro" id="IPR004776">
    <property type="entry name" value="Mem_transp_PIN-like"/>
</dbReference>
<feature type="transmembrane region" description="Helical" evidence="8">
    <location>
        <begin position="79"/>
        <end position="97"/>
    </location>
</feature>
<comment type="caution">
    <text evidence="9">The sequence shown here is derived from an EMBL/GenBank/DDBJ whole genome shotgun (WGS) entry which is preliminary data.</text>
</comment>
<dbReference type="InterPro" id="IPR036852">
    <property type="entry name" value="Peptidase_S8/S53_dom_sf"/>
</dbReference>
<comment type="subcellular location">
    <subcellularLocation>
        <location evidence="1 8">Membrane</location>
        <topology evidence="1 8">Multi-pass membrane protein</topology>
    </subcellularLocation>
</comment>
<evidence type="ECO:0000256" key="8">
    <source>
        <dbReference type="RuleBase" id="RU362108"/>
    </source>
</evidence>
<evidence type="ECO:0000256" key="3">
    <source>
        <dbReference type="ARBA" id="ARBA00022448"/>
    </source>
</evidence>
<keyword evidence="10" id="KW-1185">Reference proteome</keyword>
<dbReference type="InterPro" id="IPR051107">
    <property type="entry name" value="Auxin_Efflux_Carrier"/>
</dbReference>
<evidence type="ECO:0000256" key="6">
    <source>
        <dbReference type="ARBA" id="ARBA00023136"/>
    </source>
</evidence>
<sequence length="583" mass="64060">MIRVCPRSRPNILAGMDQAISNDVDVLSLSLNNGFAPYYRDTIIIEAFRVVEKGIFVACSAGFASVKWWKIFTPEQCTGINRVVALFAVPLLCFHIVATNNPYAMNFRFIAGDSLQKVVILVALFLWQALSKKASIEWTITMFSLSTLPNNLFIGIPLMTAMYGEISRALMVQVVVLQAIVWYNISLCLLEIRAAKVLLAEQFPETAGSIASFKVESDLISLSGQDPIEAETEISEDGKLHVVLRRSSFNRSVGMYSRSSMGSFTQRPRASNPVNGVEIYSVQSTPQEPYRSISRTSSFSQTDGNFLLPMFGYMESSPKHGYTRTRDRFSPYASPDHLMFLGSASSSNYRKMNSVSVGGGGGQVPNNKQGLHMFVWSTSSSPVSDVHNNGRDAFNTTSTTLKHDSTTSGGKITGYRELDLEDEANFKASRSHRKLQMPPTSVITRLVFIMVWRKLIRNPSTYASVLGLIWSLIAFRCHIKLPTIIDGSITMISSAGLGMAQFSLGLFMALQPKFIACGKPMAAFTMVVRFLIGPGVIAATSLAVGLRGLLLQIVIVQAALPLAIVPFVYAKEYDVHPDIVSTA</sequence>
<dbReference type="EMBL" id="JRKL02001110">
    <property type="protein sequence ID" value="KAF3965986.1"/>
    <property type="molecule type" value="Genomic_DNA"/>
</dbReference>
<dbReference type="GO" id="GO:0005886">
    <property type="term" value="C:plasma membrane"/>
    <property type="evidence" value="ECO:0007669"/>
    <property type="project" value="TreeGrafter"/>
</dbReference>
<feature type="transmembrane region" description="Helical" evidence="8">
    <location>
        <begin position="549"/>
        <end position="569"/>
    </location>
</feature>
<evidence type="ECO:0000256" key="7">
    <source>
        <dbReference type="ARBA" id="ARBA00023294"/>
    </source>
</evidence>
<evidence type="ECO:0000256" key="5">
    <source>
        <dbReference type="ARBA" id="ARBA00022989"/>
    </source>
</evidence>
<comment type="function">
    <text evidence="8">May act as a component of the auxin efflux carrier.</text>
</comment>
<reference evidence="9" key="1">
    <citation type="submission" date="2020-03" db="EMBL/GenBank/DDBJ databases">
        <title>Castanea mollissima Vanexum genome sequencing.</title>
        <authorList>
            <person name="Staton M."/>
        </authorList>
    </citation>
    <scope>NUCLEOTIDE SEQUENCE</scope>
    <source>
        <tissue evidence="9">Leaf</tissue>
    </source>
</reference>
<evidence type="ECO:0000256" key="2">
    <source>
        <dbReference type="ARBA" id="ARBA00009177"/>
    </source>
</evidence>
<evidence type="ECO:0000256" key="4">
    <source>
        <dbReference type="ARBA" id="ARBA00022692"/>
    </source>
</evidence>
<dbReference type="GO" id="GO:0004252">
    <property type="term" value="F:serine-type endopeptidase activity"/>
    <property type="evidence" value="ECO:0007669"/>
    <property type="project" value="InterPro"/>
</dbReference>
<dbReference type="GO" id="GO:0005783">
    <property type="term" value="C:endoplasmic reticulum"/>
    <property type="evidence" value="ECO:0007669"/>
    <property type="project" value="TreeGrafter"/>
</dbReference>
<dbReference type="GO" id="GO:0006508">
    <property type="term" value="P:proteolysis"/>
    <property type="evidence" value="ECO:0007669"/>
    <property type="project" value="InterPro"/>
</dbReference>
<dbReference type="GO" id="GO:0010329">
    <property type="term" value="F:auxin efflux transmembrane transporter activity"/>
    <property type="evidence" value="ECO:0007669"/>
    <property type="project" value="TreeGrafter"/>
</dbReference>
<dbReference type="NCBIfam" id="TIGR00946">
    <property type="entry name" value="2a69"/>
    <property type="match status" value="1"/>
</dbReference>
<dbReference type="OrthoDB" id="1539097at2759"/>
<feature type="transmembrane region" description="Helical" evidence="8">
    <location>
        <begin position="142"/>
        <end position="164"/>
    </location>
</feature>